<dbReference type="VEuPathDB" id="FungiDB:I302_05799"/>
<feature type="region of interest" description="Disordered" evidence="2">
    <location>
        <begin position="1"/>
        <end position="216"/>
    </location>
</feature>
<feature type="coiled-coil region" evidence="1">
    <location>
        <begin position="461"/>
        <end position="488"/>
    </location>
</feature>
<feature type="compositionally biased region" description="Polar residues" evidence="2">
    <location>
        <begin position="873"/>
        <end position="893"/>
    </location>
</feature>
<feature type="region of interest" description="Disordered" evidence="2">
    <location>
        <begin position="382"/>
        <end position="414"/>
    </location>
</feature>
<protein>
    <recommendedName>
        <fullName evidence="3">DUF7923 domain-containing protein</fullName>
    </recommendedName>
</protein>
<feature type="compositionally biased region" description="Polar residues" evidence="2">
    <location>
        <begin position="1127"/>
        <end position="1143"/>
    </location>
</feature>
<dbReference type="Pfam" id="PF25540">
    <property type="entry name" value="DUF7923"/>
    <property type="match status" value="1"/>
</dbReference>
<reference evidence="5" key="2">
    <citation type="submission" date="2013-07" db="EMBL/GenBank/DDBJ databases">
        <authorList>
            <consortium name="The Broad Institute Genome Sequencing Platform"/>
            <person name="Cuomo C."/>
            <person name="Litvintseva A."/>
            <person name="Chen Y."/>
            <person name="Heitman J."/>
            <person name="Sun S."/>
            <person name="Springer D."/>
            <person name="Dromer F."/>
            <person name="Young S.K."/>
            <person name="Zeng Q."/>
            <person name="Gargeya S."/>
            <person name="Fitzgerald M."/>
            <person name="Abouelleil A."/>
            <person name="Alvarado L."/>
            <person name="Berlin A.M."/>
            <person name="Chapman S.B."/>
            <person name="Dewar J."/>
            <person name="Goldberg J."/>
            <person name="Griggs A."/>
            <person name="Gujja S."/>
            <person name="Hansen M."/>
            <person name="Howarth C."/>
            <person name="Imamovic A."/>
            <person name="Larimer J."/>
            <person name="McCowan C."/>
            <person name="Murphy C."/>
            <person name="Pearson M."/>
            <person name="Priest M."/>
            <person name="Roberts A."/>
            <person name="Saif S."/>
            <person name="Shea T."/>
            <person name="Sykes S."/>
            <person name="Wortman J."/>
            <person name="Nusbaum C."/>
            <person name="Birren B."/>
        </authorList>
    </citation>
    <scope>NUCLEOTIDE SEQUENCE</scope>
    <source>
        <strain evidence="5">CBS 10118</strain>
    </source>
</reference>
<feature type="compositionally biased region" description="Polar residues" evidence="2">
    <location>
        <begin position="936"/>
        <end position="946"/>
    </location>
</feature>
<dbReference type="EMBL" id="CP144545">
    <property type="protein sequence ID" value="WVW84899.1"/>
    <property type="molecule type" value="Genomic_DNA"/>
</dbReference>
<dbReference type="OrthoDB" id="2565275at2759"/>
<evidence type="ECO:0000256" key="1">
    <source>
        <dbReference type="SAM" id="Coils"/>
    </source>
</evidence>
<reference evidence="5" key="4">
    <citation type="submission" date="2024-02" db="EMBL/GenBank/DDBJ databases">
        <title>Comparative genomics of Cryptococcus and Kwoniella reveals pathogenesis evolution and contrasting modes of karyotype evolution via chromosome fusion or intercentromeric recombination.</title>
        <authorList>
            <person name="Coelho M.A."/>
            <person name="David-Palma M."/>
            <person name="Shea T."/>
            <person name="Bowers K."/>
            <person name="McGinley-Smith S."/>
            <person name="Mohammad A.W."/>
            <person name="Gnirke A."/>
            <person name="Yurkov A.M."/>
            <person name="Nowrousian M."/>
            <person name="Sun S."/>
            <person name="Cuomo C.A."/>
            <person name="Heitman J."/>
        </authorList>
    </citation>
    <scope>NUCLEOTIDE SEQUENCE</scope>
    <source>
        <strain evidence="5">CBS 10118</strain>
    </source>
</reference>
<dbReference type="InterPro" id="IPR057683">
    <property type="entry name" value="DUF7923"/>
</dbReference>
<feature type="compositionally biased region" description="Polar residues" evidence="2">
    <location>
        <begin position="163"/>
        <end position="198"/>
    </location>
</feature>
<dbReference type="GeneID" id="30210198"/>
<dbReference type="AlphaFoldDB" id="A0A1B9FZZ7"/>
<feature type="compositionally biased region" description="Low complexity" evidence="2">
    <location>
        <begin position="133"/>
        <end position="150"/>
    </location>
</feature>
<evidence type="ECO:0000313" key="6">
    <source>
        <dbReference type="Proteomes" id="UP000092730"/>
    </source>
</evidence>
<dbReference type="Proteomes" id="UP000092730">
    <property type="component" value="Chromosome 5"/>
</dbReference>
<organism evidence="4">
    <name type="scientific">Kwoniella bestiolae CBS 10118</name>
    <dbReference type="NCBI Taxonomy" id="1296100"/>
    <lineage>
        <taxon>Eukaryota</taxon>
        <taxon>Fungi</taxon>
        <taxon>Dikarya</taxon>
        <taxon>Basidiomycota</taxon>
        <taxon>Agaricomycotina</taxon>
        <taxon>Tremellomycetes</taxon>
        <taxon>Tremellales</taxon>
        <taxon>Cryptococcaceae</taxon>
        <taxon>Kwoniella</taxon>
    </lineage>
</organism>
<accession>A0A1B9FZZ7</accession>
<feature type="region of interest" description="Disordered" evidence="2">
    <location>
        <begin position="869"/>
        <end position="946"/>
    </location>
</feature>
<feature type="region of interest" description="Disordered" evidence="2">
    <location>
        <begin position="230"/>
        <end position="340"/>
    </location>
</feature>
<feature type="compositionally biased region" description="Polar residues" evidence="2">
    <location>
        <begin position="261"/>
        <end position="272"/>
    </location>
</feature>
<feature type="compositionally biased region" description="Basic and acidic residues" evidence="2">
    <location>
        <begin position="287"/>
        <end position="302"/>
    </location>
</feature>
<feature type="domain" description="DUF7923" evidence="3">
    <location>
        <begin position="669"/>
        <end position="826"/>
    </location>
</feature>
<feature type="region of interest" description="Disordered" evidence="2">
    <location>
        <begin position="1052"/>
        <end position="1159"/>
    </location>
</feature>
<feature type="compositionally biased region" description="Low complexity" evidence="2">
    <location>
        <begin position="384"/>
        <end position="393"/>
    </location>
</feature>
<dbReference type="KEGG" id="kbi:30210198"/>
<dbReference type="EMBL" id="KI894022">
    <property type="protein sequence ID" value="OCF24340.1"/>
    <property type="molecule type" value="Genomic_DNA"/>
</dbReference>
<keyword evidence="1" id="KW-0175">Coiled coil</keyword>
<feature type="compositionally biased region" description="Basic and acidic residues" evidence="2">
    <location>
        <begin position="316"/>
        <end position="327"/>
    </location>
</feature>
<feature type="compositionally biased region" description="Low complexity" evidence="2">
    <location>
        <begin position="199"/>
        <end position="213"/>
    </location>
</feature>
<sequence length="1159" mass="127365">MSSSTTLSPELANMSLVDLDPPPPSPPSLTRSKSISLLPRFTFSQESLVPEPPSRKVSTSSTSTISEVAPSEAPQSPTREVGEDGKVDPPKPRDDTKHEEEEEEAEPTPTIPPTLASPIMSLASTPMRRDGSDSSSDSSTSKGSLSASATPFNFVKKPRQLSIVRNGTPPSFNFDNDAQTATPTSSKEAYNPYTPSQEHTSLPPYPYHSSSPTCGDWNLHLNPYDHTVKIQDQGEITSPRPSKAIRIVSPLDGTKAKRTRISSNPEESSLSHNGEPKSDDSSSPTPPKERKAANLRERRGKAEILSLYSQSQSQSKEVKAALPHSDENDGPSVEIDSNAKMKRTKTPLIFGNYTFSFSFPSSSSSARPSPTTTPSELLVKASRTPLPKTPTTTSSVATMQEAEDDTSPKEEPLPPTPTIVEAILSPGLPARLSPIHDLPGSNPADLSVGDEETWRGSSAPLEGIDEILHEVEEEYHQLALERKEAESVYMGRLEEVMARIKIAAECHVCSDPVRSDQASHDVPERARLEELYRFKLSTLQAQVNRLRGEVHRRDDMIATSNSKIKSLEKSERDSREELEEAYMQYGHFKAEADVTKATLQESLDQQRQLGVDNLRLNQKGSKVLKKYHHAMREKESWERTAAEYKEQLDALVNTTQQVGAGNSDKSKELSFVAVVLEGHARMFGHELIKKGKEGGRELAIRLTVAVQDLCQKEMAEPKIDMIVIQLFVDVATVTKQLTVVNAIGHLGRMRAFLDGFASSSDLSTIHDCVDDDMVLDKMKEHIKLHAHTSSCKMLLIGTSEGQDYVRFLELLKGKGVKDKFYGIQTTQLLEDDPLATLGPGRMVHVDGFFPMEKGDWKILYQRARDEISDAPSLPSTRAPSTVSRASSVMSNYTIRPGSPTHQDQRHNSQYPETSRAPINNTNDHTPLPPWKRPAQPKSNQPATSDFQSVIDRRYNLSPPSTPRGGRSAAPSIVSTATLWKNPTGNHKLVIPIDRDIDIPGGSPPSSDEDEPSVQLPHSAVKHVQRPTTIVQDSSYDSDDASGLPQGFKINAASNISRPTAAPPSRPPVTSKPATRPPWEHDPVSTPRPAPKTYKDIISKHLTRETRSPSVSSFSCSSANSIPLGSGRHSSSTYAGSETESMLSHKTRRNTREYMVSRLR</sequence>
<keyword evidence="6" id="KW-1185">Reference proteome</keyword>
<reference evidence="4" key="1">
    <citation type="submission" date="2013-07" db="EMBL/GenBank/DDBJ databases">
        <title>The Genome Sequence of Cryptococcus bestiolae CBS10118.</title>
        <authorList>
            <consortium name="The Broad Institute Genome Sequencing Platform"/>
            <person name="Cuomo C."/>
            <person name="Litvintseva A."/>
            <person name="Chen Y."/>
            <person name="Heitman J."/>
            <person name="Sun S."/>
            <person name="Springer D."/>
            <person name="Dromer F."/>
            <person name="Young S.K."/>
            <person name="Zeng Q."/>
            <person name="Gargeya S."/>
            <person name="Fitzgerald M."/>
            <person name="Abouelleil A."/>
            <person name="Alvarado L."/>
            <person name="Berlin A.M."/>
            <person name="Chapman S.B."/>
            <person name="Dewar J."/>
            <person name="Goldberg J."/>
            <person name="Griggs A."/>
            <person name="Gujja S."/>
            <person name="Hansen M."/>
            <person name="Howarth C."/>
            <person name="Imamovic A."/>
            <person name="Larimer J."/>
            <person name="McCowan C."/>
            <person name="Murphy C."/>
            <person name="Pearson M."/>
            <person name="Priest M."/>
            <person name="Roberts A."/>
            <person name="Saif S."/>
            <person name="Shea T."/>
            <person name="Sykes S."/>
            <person name="Wortman J."/>
            <person name="Nusbaum C."/>
            <person name="Birren B."/>
        </authorList>
    </citation>
    <scope>NUCLEOTIDE SEQUENCE [LARGE SCALE GENOMIC DNA]</scope>
    <source>
        <strain evidence="4">CBS 10118</strain>
    </source>
</reference>
<feature type="region of interest" description="Disordered" evidence="2">
    <location>
        <begin position="990"/>
        <end position="1027"/>
    </location>
</feature>
<feature type="compositionally biased region" description="Low complexity" evidence="2">
    <location>
        <begin position="1107"/>
        <end position="1120"/>
    </location>
</feature>
<name>A0A1B9FZZ7_9TREE</name>
<feature type="compositionally biased region" description="Polar residues" evidence="2">
    <location>
        <begin position="907"/>
        <end position="924"/>
    </location>
</feature>
<feature type="coiled-coil region" evidence="1">
    <location>
        <begin position="627"/>
        <end position="654"/>
    </location>
</feature>
<feature type="compositionally biased region" description="Basic and acidic residues" evidence="2">
    <location>
        <begin position="1092"/>
        <end position="1106"/>
    </location>
</feature>
<feature type="compositionally biased region" description="Basic and acidic residues" evidence="2">
    <location>
        <begin position="80"/>
        <end position="99"/>
    </location>
</feature>
<evidence type="ECO:0000313" key="5">
    <source>
        <dbReference type="EMBL" id="WVW84899.1"/>
    </source>
</evidence>
<dbReference type="RefSeq" id="XP_019045410.1">
    <property type="nucleotide sequence ID" value="XM_019192413.1"/>
</dbReference>
<evidence type="ECO:0000256" key="2">
    <source>
        <dbReference type="SAM" id="MobiDB-lite"/>
    </source>
</evidence>
<reference evidence="4" key="3">
    <citation type="submission" date="2014-01" db="EMBL/GenBank/DDBJ databases">
        <title>Evolution of pathogenesis and genome organization in the Tremellales.</title>
        <authorList>
            <person name="Cuomo C."/>
            <person name="Litvintseva A."/>
            <person name="Heitman J."/>
            <person name="Chen Y."/>
            <person name="Sun S."/>
            <person name="Springer D."/>
            <person name="Dromer F."/>
            <person name="Young S."/>
            <person name="Zeng Q."/>
            <person name="Chapman S."/>
            <person name="Gujja S."/>
            <person name="Saif S."/>
            <person name="Birren B."/>
        </authorList>
    </citation>
    <scope>NUCLEOTIDE SEQUENCE</scope>
    <source>
        <strain evidence="4">CBS 10118</strain>
    </source>
</reference>
<dbReference type="PANTHER" id="PTHR37543">
    <property type="entry name" value="CCCH ZINC FINGER DNA BINDING PROTEIN (AFU_ORTHOLOGUE AFUA_5G12760)"/>
    <property type="match status" value="1"/>
</dbReference>
<evidence type="ECO:0000313" key="4">
    <source>
        <dbReference type="EMBL" id="OCF24340.1"/>
    </source>
</evidence>
<proteinExistence type="predicted"/>
<gene>
    <name evidence="4" type="ORF">I302_05799</name>
    <name evidence="5" type="ORF">I302_106935</name>
</gene>
<dbReference type="PANTHER" id="PTHR37543:SF1">
    <property type="entry name" value="CCCH ZINC FINGER DNA BINDING PROTEIN (AFU_ORTHOLOGUE AFUA_5G12760)"/>
    <property type="match status" value="1"/>
</dbReference>
<evidence type="ECO:0000259" key="3">
    <source>
        <dbReference type="Pfam" id="PF25540"/>
    </source>
</evidence>